<keyword evidence="3" id="KW-0808">Transferase</keyword>
<dbReference type="PROSITE" id="PS50053">
    <property type="entry name" value="UBIQUITIN_2"/>
    <property type="match status" value="2"/>
</dbReference>
<dbReference type="InterPro" id="IPR000403">
    <property type="entry name" value="PI3/4_kinase_cat_dom"/>
</dbReference>
<dbReference type="InterPro" id="IPR044571">
    <property type="entry name" value="P4KG1-8"/>
</dbReference>
<organism evidence="9">
    <name type="scientific">Spirodela intermedia</name>
    <name type="common">Intermediate duckweed</name>
    <dbReference type="NCBI Taxonomy" id="51605"/>
    <lineage>
        <taxon>Eukaryota</taxon>
        <taxon>Viridiplantae</taxon>
        <taxon>Streptophyta</taxon>
        <taxon>Embryophyta</taxon>
        <taxon>Tracheophyta</taxon>
        <taxon>Spermatophyta</taxon>
        <taxon>Magnoliopsida</taxon>
        <taxon>Liliopsida</taxon>
        <taxon>Araceae</taxon>
        <taxon>Lemnoideae</taxon>
        <taxon>Spirodela</taxon>
    </lineage>
</organism>
<dbReference type="GO" id="GO:0005524">
    <property type="term" value="F:ATP binding"/>
    <property type="evidence" value="ECO:0007669"/>
    <property type="project" value="UniProtKB-KW"/>
</dbReference>
<dbReference type="EMBL" id="CACRZD030000006">
    <property type="protein sequence ID" value="CAA6661109.1"/>
    <property type="molecule type" value="Genomic_DNA"/>
</dbReference>
<sequence>MPSAGIPFGPLPDVPGSPHSTPESIVIYLSFSSCSPVTPMRVLASESIASVKLRIQTWKGFVVKKQKLIFDGRELARNNCLIGDYGVGNGHILHLILRLNDLRLITVKTTFGREYRFQVQQSRNVGYIKQQIAHRERALDNLHEQKLICNGEELEDQRLIEDISTNKDAVIHLLIHRSAKVRTTPDEEGFELSVEASSADPVTMTPKIELPSAITNLIGTTAAGLVKGNPPVRSSEGSGGAYLMQDASGLRFAAVFKPADEEPMAANNPSSFPCQEMGALREVAAYLLDHPVSGRRAFTGVDFGFSGVPPTVLVRCLHEGFNHPEGYKQAPENMKIGSLQMFVDSIGNCEDMGPRAFPVEEVHKISVLDIRLANADRHGGNILFEDCTFEWLYWPQAQEPYDVKTAEYIKSLDAEEDIALLRFHGWELSLECARTLRISTMLLKKGSIMCRETLRKRSVIEEIIHEATRSVLPGSTETTFMECISEIMDRRLELLPK</sequence>
<feature type="domain" description="Ubiquitin-like" evidence="7">
    <location>
        <begin position="25"/>
        <end position="98"/>
    </location>
</feature>
<evidence type="ECO:0000313" key="9">
    <source>
        <dbReference type="EMBL" id="CAA2621404.1"/>
    </source>
</evidence>
<dbReference type="InterPro" id="IPR000626">
    <property type="entry name" value="Ubiquitin-like_dom"/>
</dbReference>
<feature type="domain" description="PI3K/PI4K catalytic" evidence="8">
    <location>
        <begin position="228"/>
        <end position="497"/>
    </location>
</feature>
<evidence type="ECO:0000259" key="7">
    <source>
        <dbReference type="PROSITE" id="PS50053"/>
    </source>
</evidence>
<dbReference type="Gene3D" id="3.10.20.90">
    <property type="entry name" value="Phosphatidylinositol 3-kinase Catalytic Subunit, Chain A, domain 1"/>
    <property type="match status" value="2"/>
</dbReference>
<evidence type="ECO:0000256" key="2">
    <source>
        <dbReference type="ARBA" id="ARBA00012169"/>
    </source>
</evidence>
<feature type="domain" description="Ubiquitin-like" evidence="7">
    <location>
        <begin position="105"/>
        <end position="180"/>
    </location>
</feature>
<accession>A0A7I8IU07</accession>
<keyword evidence="6" id="KW-0067">ATP-binding</keyword>
<keyword evidence="5" id="KW-0418">Kinase</keyword>
<dbReference type="GO" id="GO:0004430">
    <property type="term" value="F:1-phosphatidylinositol 4-kinase activity"/>
    <property type="evidence" value="ECO:0007669"/>
    <property type="project" value="UniProtKB-EC"/>
</dbReference>
<protein>
    <recommendedName>
        <fullName evidence="2">1-phosphatidylinositol 4-kinase</fullName>
        <ecNumber evidence="2">2.7.1.67</ecNumber>
    </recommendedName>
</protein>
<keyword evidence="10" id="KW-1185">Reference proteome</keyword>
<proteinExistence type="inferred from homology"/>
<dbReference type="SUPFAM" id="SSF54236">
    <property type="entry name" value="Ubiquitin-like"/>
    <property type="match status" value="2"/>
</dbReference>
<reference evidence="9 10" key="1">
    <citation type="submission" date="2019-12" db="EMBL/GenBank/DDBJ databases">
        <authorList>
            <person name="Scholz U."/>
            <person name="Mascher M."/>
            <person name="Fiebig A."/>
        </authorList>
    </citation>
    <scope>NUCLEOTIDE SEQUENCE</scope>
</reference>
<dbReference type="EC" id="2.7.1.67" evidence="2"/>
<evidence type="ECO:0000256" key="5">
    <source>
        <dbReference type="ARBA" id="ARBA00022777"/>
    </source>
</evidence>
<gene>
    <name evidence="9" type="ORF">SI7747_06007507</name>
</gene>
<evidence type="ECO:0000313" key="10">
    <source>
        <dbReference type="Proteomes" id="UP001189122"/>
    </source>
</evidence>
<evidence type="ECO:0000256" key="1">
    <source>
        <dbReference type="ARBA" id="ARBA00008941"/>
    </source>
</evidence>
<keyword evidence="4" id="KW-0547">Nucleotide-binding</keyword>
<dbReference type="CDD" id="cd17039">
    <property type="entry name" value="Ubl_ubiquitin_like"/>
    <property type="match status" value="1"/>
</dbReference>
<evidence type="ECO:0000256" key="3">
    <source>
        <dbReference type="ARBA" id="ARBA00022679"/>
    </source>
</evidence>
<dbReference type="AlphaFoldDB" id="A0A7I8IU07"/>
<name>A0A7I8IU07_SPIIN</name>
<dbReference type="PROSITE" id="PS50290">
    <property type="entry name" value="PI3_4_KINASE_3"/>
    <property type="match status" value="1"/>
</dbReference>
<evidence type="ECO:0000259" key="8">
    <source>
        <dbReference type="PROSITE" id="PS50290"/>
    </source>
</evidence>
<dbReference type="SMART" id="SM00213">
    <property type="entry name" value="UBQ"/>
    <property type="match status" value="2"/>
</dbReference>
<comment type="similarity">
    <text evidence="1">Belongs to the PI3/PI4-kinase family. Type II PI4K subfamily.</text>
</comment>
<dbReference type="InterPro" id="IPR029071">
    <property type="entry name" value="Ubiquitin-like_domsf"/>
</dbReference>
<dbReference type="Pfam" id="PF00454">
    <property type="entry name" value="PI3_PI4_kinase"/>
    <property type="match status" value="1"/>
</dbReference>
<dbReference type="PANTHER" id="PTHR45800:SF4">
    <property type="entry name" value="PHOSPHATIDYLINOSITOL 4-KINASE GAMMA 3"/>
    <property type="match status" value="1"/>
</dbReference>
<dbReference type="Proteomes" id="UP001189122">
    <property type="component" value="Unassembled WGS sequence"/>
</dbReference>
<evidence type="ECO:0000256" key="4">
    <source>
        <dbReference type="ARBA" id="ARBA00022741"/>
    </source>
</evidence>
<evidence type="ECO:0000256" key="6">
    <source>
        <dbReference type="ARBA" id="ARBA00022840"/>
    </source>
</evidence>
<dbReference type="EMBL" id="LR743593">
    <property type="protein sequence ID" value="CAA2621404.1"/>
    <property type="molecule type" value="Genomic_DNA"/>
</dbReference>
<dbReference type="PANTHER" id="PTHR45800">
    <property type="entry name" value="PHOSPHATIDYLINOSITOL 4-KINASE GAMMA"/>
    <property type="match status" value="1"/>
</dbReference>
<dbReference type="Pfam" id="PF00240">
    <property type="entry name" value="ubiquitin"/>
    <property type="match status" value="2"/>
</dbReference>